<dbReference type="GO" id="GO:0006355">
    <property type="term" value="P:regulation of DNA-templated transcription"/>
    <property type="evidence" value="ECO:0007669"/>
    <property type="project" value="InterPro"/>
</dbReference>
<feature type="modified residue" description="4-aspartylphosphate" evidence="2">
    <location>
        <position position="55"/>
    </location>
</feature>
<sequence>MHTRILLAEEVHMVRGALTALLEREADLLVVASVSSVNDIVPTALQTRPDVAVLDIDGSGPDVLTAVAELHQELPGCRTLILSSCGRPNLLRRALAAHARGFLLKDDPPDRLAEAVRTLAAGQNLFDPVLLMEAWNSQESPLSARETEVLRQAARGADVAEIAESLCLSEGTVRNYLTSVVSKLGARNRIDAVRIAYDECWLP</sequence>
<dbReference type="InterPro" id="IPR011006">
    <property type="entry name" value="CheY-like_superfamily"/>
</dbReference>
<dbReference type="PATRIC" id="fig|1915.4.peg.9237"/>
<dbReference type="InterPro" id="IPR016032">
    <property type="entry name" value="Sig_transdc_resp-reg_C-effctor"/>
</dbReference>
<organism evidence="5 6">
    <name type="scientific">Streptomyces lincolnensis</name>
    <dbReference type="NCBI Taxonomy" id="1915"/>
    <lineage>
        <taxon>Bacteria</taxon>
        <taxon>Bacillati</taxon>
        <taxon>Actinomycetota</taxon>
        <taxon>Actinomycetes</taxon>
        <taxon>Kitasatosporales</taxon>
        <taxon>Streptomycetaceae</taxon>
        <taxon>Streptomyces</taxon>
    </lineage>
</organism>
<name>A0A1B1MPT1_STRLN</name>
<feature type="domain" description="HTH luxR-type" evidence="3">
    <location>
        <begin position="135"/>
        <end position="200"/>
    </location>
</feature>
<dbReference type="SUPFAM" id="SSF52172">
    <property type="entry name" value="CheY-like"/>
    <property type="match status" value="1"/>
</dbReference>
<accession>A0A1B1MPT1</accession>
<dbReference type="KEGG" id="sls:SLINC_8381"/>
<dbReference type="Gene3D" id="3.40.50.2300">
    <property type="match status" value="1"/>
</dbReference>
<proteinExistence type="predicted"/>
<dbReference type="GO" id="GO:0000160">
    <property type="term" value="P:phosphorelay signal transduction system"/>
    <property type="evidence" value="ECO:0007669"/>
    <property type="project" value="InterPro"/>
</dbReference>
<evidence type="ECO:0000313" key="5">
    <source>
        <dbReference type="EMBL" id="ANS70605.1"/>
    </source>
</evidence>
<dbReference type="PROSITE" id="PS50110">
    <property type="entry name" value="RESPONSE_REGULATORY"/>
    <property type="match status" value="1"/>
</dbReference>
<evidence type="ECO:0000313" key="6">
    <source>
        <dbReference type="Proteomes" id="UP000092598"/>
    </source>
</evidence>
<dbReference type="PROSITE" id="PS50043">
    <property type="entry name" value="HTH_LUXR_2"/>
    <property type="match status" value="1"/>
</dbReference>
<evidence type="ECO:0000259" key="3">
    <source>
        <dbReference type="PROSITE" id="PS50043"/>
    </source>
</evidence>
<dbReference type="STRING" id="1915.SLINC_8381"/>
<keyword evidence="1" id="KW-0238">DNA-binding</keyword>
<dbReference type="SMART" id="SM00421">
    <property type="entry name" value="HTH_LUXR"/>
    <property type="match status" value="1"/>
</dbReference>
<dbReference type="PROSITE" id="PS00622">
    <property type="entry name" value="HTH_LUXR_1"/>
    <property type="match status" value="1"/>
</dbReference>
<dbReference type="PANTHER" id="PTHR43214">
    <property type="entry name" value="TWO-COMPONENT RESPONSE REGULATOR"/>
    <property type="match status" value="1"/>
</dbReference>
<dbReference type="InterPro" id="IPR039420">
    <property type="entry name" value="WalR-like"/>
</dbReference>
<dbReference type="PRINTS" id="PR00038">
    <property type="entry name" value="HTHLUXR"/>
</dbReference>
<evidence type="ECO:0000259" key="4">
    <source>
        <dbReference type="PROSITE" id="PS50110"/>
    </source>
</evidence>
<dbReference type="GO" id="GO:0003677">
    <property type="term" value="F:DNA binding"/>
    <property type="evidence" value="ECO:0007669"/>
    <property type="project" value="UniProtKB-KW"/>
</dbReference>
<dbReference type="EMBL" id="CP016438">
    <property type="protein sequence ID" value="ANS70605.1"/>
    <property type="molecule type" value="Genomic_DNA"/>
</dbReference>
<dbReference type="InterPro" id="IPR000792">
    <property type="entry name" value="Tscrpt_reg_LuxR_C"/>
</dbReference>
<keyword evidence="2" id="KW-0597">Phosphoprotein</keyword>
<keyword evidence="6" id="KW-1185">Reference proteome</keyword>
<dbReference type="PANTHER" id="PTHR43214:SF42">
    <property type="entry name" value="TRANSCRIPTIONAL REGULATORY PROTEIN DESR"/>
    <property type="match status" value="1"/>
</dbReference>
<protein>
    <submittedName>
        <fullName evidence="5">LuxR response regulator receiver</fullName>
    </submittedName>
</protein>
<evidence type="ECO:0000256" key="1">
    <source>
        <dbReference type="ARBA" id="ARBA00023125"/>
    </source>
</evidence>
<reference evidence="5 6" key="1">
    <citation type="submission" date="2016-07" db="EMBL/GenBank/DDBJ databases">
        <title>Enhancement of antibiotic productionsby engineered nitrateutilization in actinobacteria.</title>
        <authorList>
            <person name="Meng S.C."/>
        </authorList>
    </citation>
    <scope>NUCLEOTIDE SEQUENCE [LARGE SCALE GENOMIC DNA]</scope>
    <source>
        <strain evidence="5 6">NRRL 2936</strain>
    </source>
</reference>
<dbReference type="SMART" id="SM00448">
    <property type="entry name" value="REC"/>
    <property type="match status" value="1"/>
</dbReference>
<dbReference type="Pfam" id="PF00072">
    <property type="entry name" value="Response_reg"/>
    <property type="match status" value="1"/>
</dbReference>
<feature type="domain" description="Response regulatory" evidence="4">
    <location>
        <begin position="4"/>
        <end position="120"/>
    </location>
</feature>
<dbReference type="RefSeq" id="WP_067444197.1">
    <property type="nucleotide sequence ID" value="NZ_CP016438.1"/>
</dbReference>
<dbReference type="Pfam" id="PF00196">
    <property type="entry name" value="GerE"/>
    <property type="match status" value="1"/>
</dbReference>
<dbReference type="InterPro" id="IPR001789">
    <property type="entry name" value="Sig_transdc_resp-reg_receiver"/>
</dbReference>
<dbReference type="Proteomes" id="UP000092598">
    <property type="component" value="Chromosome"/>
</dbReference>
<gene>
    <name evidence="5" type="ORF">SLINC_8381</name>
</gene>
<dbReference type="AlphaFoldDB" id="A0A1B1MPT1"/>
<dbReference type="CDD" id="cd06170">
    <property type="entry name" value="LuxR_C_like"/>
    <property type="match status" value="1"/>
</dbReference>
<dbReference type="SUPFAM" id="SSF46894">
    <property type="entry name" value="C-terminal effector domain of the bipartite response regulators"/>
    <property type="match status" value="1"/>
</dbReference>
<evidence type="ECO:0000256" key="2">
    <source>
        <dbReference type="PROSITE-ProRule" id="PRU00169"/>
    </source>
</evidence>